<dbReference type="PANTHER" id="PTHR30528:SF0">
    <property type="entry name" value="CYTOPLASMIC PROTEIN"/>
    <property type="match status" value="1"/>
</dbReference>
<sequence length="405" mass="45804">MRASPPERLSLAAARRIALHAQGFADPRPTGRVDRRHVRRVVERLGVIQLDSVNVLTRSHFLPFFSRLGPYPSHAIAELAEDRRELFEYWAHEASLLPVDLYPLFRWRMERAGQEAWGRMKTLGRERPDFVRAVLDEVTTRGPLPASELSDAGHRPKAGMWSWSDGKTALEWLFWSGQITAAGRRPSFERLYDLPERVLPPLVLTTPVPDPHAAQRSLLLRAARALGVATARDLADYFRIRPPEARPRLAELVELGSLHEVDVEGFGETAYLHPEARAPRRVEASALLSPFDSLVWERNRTERLFGMRLRLEIYTPAEKRVHGYYVLPFLLGETLVARVDLKADRTASTLRVQGAFAEAGHARPEVAAALARELRAMADWLTLERIIIASRGDLARLLARSVRSV</sequence>
<proteinExistence type="predicted"/>
<dbReference type="Proteomes" id="UP000067626">
    <property type="component" value="Chromosome"/>
</dbReference>
<organism evidence="1 2">
    <name type="scientific">Chondromyces crocatus</name>
    <dbReference type="NCBI Taxonomy" id="52"/>
    <lineage>
        <taxon>Bacteria</taxon>
        <taxon>Pseudomonadati</taxon>
        <taxon>Myxococcota</taxon>
        <taxon>Polyangia</taxon>
        <taxon>Polyangiales</taxon>
        <taxon>Polyangiaceae</taxon>
        <taxon>Chondromyces</taxon>
    </lineage>
</organism>
<dbReference type="Pfam" id="PF06224">
    <property type="entry name" value="AlkZ-like"/>
    <property type="match status" value="1"/>
</dbReference>
<dbReference type="OrthoDB" id="9787207at2"/>
<keyword evidence="2" id="KW-1185">Reference proteome</keyword>
<dbReference type="KEGG" id="ccro:CMC5_078480"/>
<protein>
    <recommendedName>
        <fullName evidence="3">Cytoplasmic protein</fullName>
    </recommendedName>
</protein>
<dbReference type="AlphaFoldDB" id="A0A0K1ESM9"/>
<dbReference type="PATRIC" id="fig|52.7.peg.8635"/>
<dbReference type="STRING" id="52.CMC5_078480"/>
<dbReference type="RefSeq" id="WP_050435052.1">
    <property type="nucleotide sequence ID" value="NZ_CP012159.1"/>
</dbReference>
<evidence type="ECO:0000313" key="2">
    <source>
        <dbReference type="Proteomes" id="UP000067626"/>
    </source>
</evidence>
<gene>
    <name evidence="1" type="ORF">CMC5_078480</name>
</gene>
<reference evidence="1 2" key="1">
    <citation type="submission" date="2015-07" db="EMBL/GenBank/DDBJ databases">
        <title>Genome analysis of myxobacterium Chondromyces crocatus Cm c5 reveals a high potential for natural compound synthesis and the genetic basis for the loss of fruiting body formation.</title>
        <authorList>
            <person name="Zaburannyi N."/>
            <person name="Bunk B."/>
            <person name="Maier J."/>
            <person name="Overmann J."/>
            <person name="Mueller R."/>
        </authorList>
    </citation>
    <scope>NUCLEOTIDE SEQUENCE [LARGE SCALE GENOMIC DNA]</scope>
    <source>
        <strain evidence="1 2">Cm c5</strain>
    </source>
</reference>
<name>A0A0K1ESM9_CHOCO</name>
<dbReference type="PANTHER" id="PTHR30528">
    <property type="entry name" value="CYTOPLASMIC PROTEIN"/>
    <property type="match status" value="1"/>
</dbReference>
<evidence type="ECO:0008006" key="3">
    <source>
        <dbReference type="Google" id="ProtNLM"/>
    </source>
</evidence>
<dbReference type="InterPro" id="IPR009351">
    <property type="entry name" value="AlkZ-like"/>
</dbReference>
<accession>A0A0K1ESM9</accession>
<evidence type="ECO:0000313" key="1">
    <source>
        <dbReference type="EMBL" id="AKT43613.1"/>
    </source>
</evidence>
<dbReference type="EMBL" id="CP012159">
    <property type="protein sequence ID" value="AKT43613.1"/>
    <property type="molecule type" value="Genomic_DNA"/>
</dbReference>